<dbReference type="AlphaFoldDB" id="A0AA51RR77"/>
<feature type="domain" description="ParB-like N-terminal" evidence="6">
    <location>
        <begin position="43"/>
        <end position="133"/>
    </location>
</feature>
<comment type="function">
    <text evidence="5">Involved in chromosome partition. Localize to both poles of the predivisional cell following completion of DNA replication. Binds to the DNA origin of replication.</text>
</comment>
<dbReference type="Proteomes" id="UP001239782">
    <property type="component" value="Chromosome"/>
</dbReference>
<dbReference type="EMBL" id="CP133548">
    <property type="protein sequence ID" value="WMS86024.1"/>
    <property type="molecule type" value="Genomic_DNA"/>
</dbReference>
<protein>
    <recommendedName>
        <fullName evidence="2">Probable chromosome-partitioning protein ParB</fullName>
    </recommendedName>
</protein>
<dbReference type="InterPro" id="IPR050336">
    <property type="entry name" value="Chromosome_partition/occlusion"/>
</dbReference>
<dbReference type="PANTHER" id="PTHR33375:SF1">
    <property type="entry name" value="CHROMOSOME-PARTITIONING PROTEIN PARB-RELATED"/>
    <property type="match status" value="1"/>
</dbReference>
<evidence type="ECO:0000313" key="8">
    <source>
        <dbReference type="Proteomes" id="UP001239782"/>
    </source>
</evidence>
<dbReference type="RefSeq" id="WP_309201176.1">
    <property type="nucleotide sequence ID" value="NZ_CP133548.1"/>
</dbReference>
<dbReference type="InterPro" id="IPR003115">
    <property type="entry name" value="ParB_N"/>
</dbReference>
<dbReference type="NCBIfam" id="TIGR00180">
    <property type="entry name" value="parB_part"/>
    <property type="match status" value="1"/>
</dbReference>
<dbReference type="GO" id="GO:0045881">
    <property type="term" value="P:positive regulation of sporulation resulting in formation of a cellular spore"/>
    <property type="evidence" value="ECO:0007669"/>
    <property type="project" value="TreeGrafter"/>
</dbReference>
<evidence type="ECO:0000256" key="4">
    <source>
        <dbReference type="ARBA" id="ARBA00023125"/>
    </source>
</evidence>
<dbReference type="SUPFAM" id="SSF110849">
    <property type="entry name" value="ParB/Sulfiredoxin"/>
    <property type="match status" value="1"/>
</dbReference>
<dbReference type="CDD" id="cd16393">
    <property type="entry name" value="SPO0J_N"/>
    <property type="match status" value="1"/>
</dbReference>
<evidence type="ECO:0000256" key="2">
    <source>
        <dbReference type="ARBA" id="ARBA00022372"/>
    </source>
</evidence>
<dbReference type="Pfam" id="PF23552">
    <property type="entry name" value="ParB_C"/>
    <property type="match status" value="1"/>
</dbReference>
<reference evidence="7 8" key="1">
    <citation type="submission" date="2023-08" db="EMBL/GenBank/DDBJ databases">
        <title>Pleionea litopenaei sp. nov., isolated from stomach of juvenile Litopenaeus vannamei.</title>
        <authorList>
            <person name="Rho A.M."/>
            <person name="Hwang C.Y."/>
        </authorList>
    </citation>
    <scope>NUCLEOTIDE SEQUENCE [LARGE SCALE GENOMIC DNA]</scope>
    <source>
        <strain evidence="7 8">HL-JVS1</strain>
    </source>
</reference>
<dbReference type="GO" id="GO:0003677">
    <property type="term" value="F:DNA binding"/>
    <property type="evidence" value="ECO:0007669"/>
    <property type="project" value="UniProtKB-KW"/>
</dbReference>
<dbReference type="FunFam" id="3.90.1530.30:FF:000001">
    <property type="entry name" value="Chromosome partitioning protein ParB"/>
    <property type="match status" value="1"/>
</dbReference>
<keyword evidence="4" id="KW-0238">DNA-binding</keyword>
<accession>A0AA51RR77</accession>
<dbReference type="InterPro" id="IPR041468">
    <property type="entry name" value="HTH_ParB/Spo0J"/>
</dbReference>
<dbReference type="PANTHER" id="PTHR33375">
    <property type="entry name" value="CHROMOSOME-PARTITIONING PROTEIN PARB-RELATED"/>
    <property type="match status" value="1"/>
</dbReference>
<dbReference type="Pfam" id="PF02195">
    <property type="entry name" value="ParB_N"/>
    <property type="match status" value="1"/>
</dbReference>
<dbReference type="FunFam" id="1.10.10.2830:FF:000001">
    <property type="entry name" value="Chromosome partitioning protein ParB"/>
    <property type="match status" value="1"/>
</dbReference>
<evidence type="ECO:0000256" key="3">
    <source>
        <dbReference type="ARBA" id="ARBA00022829"/>
    </source>
</evidence>
<proteinExistence type="inferred from homology"/>
<dbReference type="KEGG" id="plei:Q9312_12430"/>
<dbReference type="GO" id="GO:0007059">
    <property type="term" value="P:chromosome segregation"/>
    <property type="evidence" value="ECO:0007669"/>
    <property type="project" value="UniProtKB-KW"/>
</dbReference>
<sequence>MSKRLGRGLDAFISKKIAENKSAEESGSATKEGDTVAERGELRKLPIEFLQPGQYQPRKIMTDEALEELAESIKAQGIIQPIVVRSVAKDKYEIIAGERRWRASQLAKLSEVPVLVKDVPDEAAIAMALIENIQREDLNAIEEATALQRLMEEFGLTHQQTADAVGKSRTTVTNLLRLLQLAEACRTMLERGDIEMGHARALLSLDKAQQSEIARQVVAKGLTVRETEKLVRKTINPIKVNNPVKDEDPHISKLEQQIADKFGAPVSIQHSPRGKGKLVLSYNNLDELDGILANMGLKEDF</sequence>
<evidence type="ECO:0000256" key="5">
    <source>
        <dbReference type="ARBA" id="ARBA00025472"/>
    </source>
</evidence>
<dbReference type="Gene3D" id="1.10.10.2830">
    <property type="match status" value="1"/>
</dbReference>
<gene>
    <name evidence="7" type="ORF">Q9312_12430</name>
</gene>
<dbReference type="InterPro" id="IPR004437">
    <property type="entry name" value="ParB/RepB/Spo0J"/>
</dbReference>
<name>A0AA51RR77_9GAMM</name>
<dbReference type="SMART" id="SM00470">
    <property type="entry name" value="ParB"/>
    <property type="match status" value="1"/>
</dbReference>
<evidence type="ECO:0000256" key="1">
    <source>
        <dbReference type="ARBA" id="ARBA00006295"/>
    </source>
</evidence>
<evidence type="ECO:0000259" key="6">
    <source>
        <dbReference type="SMART" id="SM00470"/>
    </source>
</evidence>
<dbReference type="InterPro" id="IPR036086">
    <property type="entry name" value="ParB/Sulfiredoxin_sf"/>
</dbReference>
<dbReference type="Gene3D" id="3.90.1530.30">
    <property type="match status" value="1"/>
</dbReference>
<evidence type="ECO:0000313" key="7">
    <source>
        <dbReference type="EMBL" id="WMS86024.1"/>
    </source>
</evidence>
<dbReference type="Pfam" id="PF17762">
    <property type="entry name" value="HTH_ParB"/>
    <property type="match status" value="1"/>
</dbReference>
<comment type="similarity">
    <text evidence="1">Belongs to the ParB family.</text>
</comment>
<organism evidence="7 8">
    <name type="scientific">Pleionea litopenaei</name>
    <dbReference type="NCBI Taxonomy" id="3070815"/>
    <lineage>
        <taxon>Bacteria</taxon>
        <taxon>Pseudomonadati</taxon>
        <taxon>Pseudomonadota</taxon>
        <taxon>Gammaproteobacteria</taxon>
        <taxon>Oceanospirillales</taxon>
        <taxon>Pleioneaceae</taxon>
        <taxon>Pleionea</taxon>
    </lineage>
</organism>
<dbReference type="GO" id="GO:0005694">
    <property type="term" value="C:chromosome"/>
    <property type="evidence" value="ECO:0007669"/>
    <property type="project" value="TreeGrafter"/>
</dbReference>
<keyword evidence="8" id="KW-1185">Reference proteome</keyword>
<dbReference type="InterPro" id="IPR057240">
    <property type="entry name" value="ParB_dimer_C"/>
</dbReference>
<keyword evidence="3" id="KW-0159">Chromosome partition</keyword>